<dbReference type="OrthoDB" id="2228086at2"/>
<gene>
    <name evidence="1" type="ORF">DWX94_14760</name>
</gene>
<sequence length="74" mass="8841">MKKDKNGVKTFEIYWEQVWEALRKNSHYKKLKNHYVLENGAINFDALESCSDKEILKHYELLQLDALDRSICHT</sequence>
<dbReference type="AlphaFoldDB" id="A0A3R5WJT6"/>
<evidence type="ECO:0000313" key="1">
    <source>
        <dbReference type="EMBL" id="RGS33638.1"/>
    </source>
</evidence>
<protein>
    <submittedName>
        <fullName evidence="1">Uncharacterized protein</fullName>
    </submittedName>
</protein>
<dbReference type="Proteomes" id="UP000283295">
    <property type="component" value="Unassembled WGS sequence"/>
</dbReference>
<name>A0A3R5WJT6_9FIRM</name>
<organism evidence="1 2">
    <name type="scientific">Coprococcus eutactus</name>
    <dbReference type="NCBI Taxonomy" id="33043"/>
    <lineage>
        <taxon>Bacteria</taxon>
        <taxon>Bacillati</taxon>
        <taxon>Bacillota</taxon>
        <taxon>Clostridia</taxon>
        <taxon>Lachnospirales</taxon>
        <taxon>Lachnospiraceae</taxon>
        <taxon>Coprococcus</taxon>
    </lineage>
</organism>
<evidence type="ECO:0000313" key="2">
    <source>
        <dbReference type="Proteomes" id="UP000283295"/>
    </source>
</evidence>
<dbReference type="EMBL" id="QRVK01000110">
    <property type="protein sequence ID" value="RGS33638.1"/>
    <property type="molecule type" value="Genomic_DNA"/>
</dbReference>
<accession>A0A3R5WJT6</accession>
<proteinExistence type="predicted"/>
<reference evidence="1 2" key="1">
    <citation type="submission" date="2018-08" db="EMBL/GenBank/DDBJ databases">
        <title>A genome reference for cultivated species of the human gut microbiota.</title>
        <authorList>
            <person name="Zou Y."/>
            <person name="Xue W."/>
            <person name="Luo G."/>
        </authorList>
    </citation>
    <scope>NUCLEOTIDE SEQUENCE [LARGE SCALE GENOMIC DNA]</scope>
    <source>
        <strain evidence="1 2">AF22-21</strain>
    </source>
</reference>
<comment type="caution">
    <text evidence="1">The sequence shown here is derived from an EMBL/GenBank/DDBJ whole genome shotgun (WGS) entry which is preliminary data.</text>
</comment>